<gene>
    <name evidence="1" type="ORF">TIFTF001_053031</name>
</gene>
<sequence length="86" mass="9663">HNGFSNGQRRSARGVVPRRWHPGAIGVCPRSDSDDHFHPKFAFFIDGAKEEARAIGKEVGYDTIARDDSWLVQFSYSSRVETSVIL</sequence>
<name>A0AA88EG47_FICCA</name>
<protein>
    <submittedName>
        <fullName evidence="1">Uncharacterized protein</fullName>
    </submittedName>
</protein>
<dbReference type="EMBL" id="BTGU01011948">
    <property type="protein sequence ID" value="GMN73453.1"/>
    <property type="molecule type" value="Genomic_DNA"/>
</dbReference>
<dbReference type="Proteomes" id="UP001187192">
    <property type="component" value="Unassembled WGS sequence"/>
</dbReference>
<comment type="caution">
    <text evidence="1">The sequence shown here is derived from an EMBL/GenBank/DDBJ whole genome shotgun (WGS) entry which is preliminary data.</text>
</comment>
<reference evidence="1" key="1">
    <citation type="submission" date="2023-07" db="EMBL/GenBank/DDBJ databases">
        <title>draft genome sequence of fig (Ficus carica).</title>
        <authorList>
            <person name="Takahashi T."/>
            <person name="Nishimura K."/>
        </authorList>
    </citation>
    <scope>NUCLEOTIDE SEQUENCE</scope>
</reference>
<keyword evidence="2" id="KW-1185">Reference proteome</keyword>
<proteinExistence type="predicted"/>
<feature type="non-terminal residue" evidence="1">
    <location>
        <position position="1"/>
    </location>
</feature>
<organism evidence="1 2">
    <name type="scientific">Ficus carica</name>
    <name type="common">Common fig</name>
    <dbReference type="NCBI Taxonomy" id="3494"/>
    <lineage>
        <taxon>Eukaryota</taxon>
        <taxon>Viridiplantae</taxon>
        <taxon>Streptophyta</taxon>
        <taxon>Embryophyta</taxon>
        <taxon>Tracheophyta</taxon>
        <taxon>Spermatophyta</taxon>
        <taxon>Magnoliopsida</taxon>
        <taxon>eudicotyledons</taxon>
        <taxon>Gunneridae</taxon>
        <taxon>Pentapetalae</taxon>
        <taxon>rosids</taxon>
        <taxon>fabids</taxon>
        <taxon>Rosales</taxon>
        <taxon>Moraceae</taxon>
        <taxon>Ficeae</taxon>
        <taxon>Ficus</taxon>
    </lineage>
</organism>
<accession>A0AA88EG47</accession>
<dbReference type="AlphaFoldDB" id="A0AA88EG47"/>
<evidence type="ECO:0000313" key="2">
    <source>
        <dbReference type="Proteomes" id="UP001187192"/>
    </source>
</evidence>
<evidence type="ECO:0000313" key="1">
    <source>
        <dbReference type="EMBL" id="GMN73453.1"/>
    </source>
</evidence>